<feature type="chain" id="PRO_5029811474" evidence="1">
    <location>
        <begin position="31"/>
        <end position="138"/>
    </location>
</feature>
<dbReference type="AlphaFoldDB" id="A0A7K3RJ76"/>
<evidence type="ECO:0000313" key="2">
    <source>
        <dbReference type="EMBL" id="NEC02218.1"/>
    </source>
</evidence>
<organism evidence="2 3">
    <name type="scientific">Streptomyces anulatus</name>
    <name type="common">Streptomyces chrysomallus</name>
    <dbReference type="NCBI Taxonomy" id="1892"/>
    <lineage>
        <taxon>Bacteria</taxon>
        <taxon>Bacillati</taxon>
        <taxon>Actinomycetota</taxon>
        <taxon>Actinomycetes</taxon>
        <taxon>Kitasatosporales</taxon>
        <taxon>Streptomycetaceae</taxon>
        <taxon>Streptomyces</taxon>
    </lineage>
</organism>
<keyword evidence="1" id="KW-0732">Signal</keyword>
<dbReference type="EMBL" id="JAAGMS010000333">
    <property type="protein sequence ID" value="NEC02218.1"/>
    <property type="molecule type" value="Genomic_DNA"/>
</dbReference>
<feature type="signal peptide" evidence="1">
    <location>
        <begin position="1"/>
        <end position="30"/>
    </location>
</feature>
<dbReference type="RefSeq" id="WP_164217109.1">
    <property type="nucleotide sequence ID" value="NZ_JAAGMS010000333.1"/>
</dbReference>
<evidence type="ECO:0000256" key="1">
    <source>
        <dbReference type="SAM" id="SignalP"/>
    </source>
</evidence>
<reference evidence="2 3" key="1">
    <citation type="submission" date="2020-01" db="EMBL/GenBank/DDBJ databases">
        <title>Insect and environment-associated Actinomycetes.</title>
        <authorList>
            <person name="Currrie C."/>
            <person name="Chevrette M."/>
            <person name="Carlson C."/>
            <person name="Stubbendieck R."/>
            <person name="Wendt-Pienkowski E."/>
        </authorList>
    </citation>
    <scope>NUCLEOTIDE SEQUENCE [LARGE SCALE GENOMIC DNA]</scope>
    <source>
        <strain evidence="2 3">SID7903</strain>
    </source>
</reference>
<proteinExistence type="predicted"/>
<dbReference type="Proteomes" id="UP000470951">
    <property type="component" value="Unassembled WGS sequence"/>
</dbReference>
<gene>
    <name evidence="2" type="ORF">G3I58_30235</name>
</gene>
<evidence type="ECO:0000313" key="3">
    <source>
        <dbReference type="Proteomes" id="UP000470951"/>
    </source>
</evidence>
<comment type="caution">
    <text evidence="2">The sequence shown here is derived from an EMBL/GenBank/DDBJ whole genome shotgun (WGS) entry which is preliminary data.</text>
</comment>
<name>A0A7K3RJ76_STRAQ</name>
<sequence length="138" mass="14514">MALRASVRRAAVVLLSAVTIVGIFASPAQAGSWDSSLSGVGPGFESRRWYQPSSSTGTTIKFTGCTGGNTVVNVTLYKAVNNFPDTDYTKAAFTKCFASPTSTSTGNWNDHGAGDYYFVVNDGGVGSTVSVRYLVVSY</sequence>
<protein>
    <submittedName>
        <fullName evidence="2">Uncharacterized protein</fullName>
    </submittedName>
</protein>
<accession>A0A7K3RJ76</accession>